<dbReference type="PANTHER" id="PTHR36512:SF3">
    <property type="entry name" value="BLR5678 PROTEIN"/>
    <property type="match status" value="1"/>
</dbReference>
<keyword evidence="2" id="KW-0645">Protease</keyword>
<keyword evidence="2" id="KW-0031">Aminopeptidase</keyword>
<dbReference type="CDD" id="cd02252">
    <property type="entry name" value="nylC_like"/>
    <property type="match status" value="1"/>
</dbReference>
<dbReference type="Proteomes" id="UP000192656">
    <property type="component" value="Unassembled WGS sequence"/>
</dbReference>
<dbReference type="RefSeq" id="WP_084409622.1">
    <property type="nucleotide sequence ID" value="NZ_FWXR01000005.1"/>
</dbReference>
<keyword evidence="2" id="KW-0378">Hydrolase</keyword>
<sequence>MIAPRSGPRNHILDIAGLSIGHAEDERVKSGSTVLLFDEPTIASLAVLGGAPGTRETDLLAPENTVAGVDALVLSGGSAFGLEAASGVMARLAETGRGFAVAGARVPIVPAAILFDLANGGAKDWGATPPYRELGYRAASQAGDDTRLGRVGAGFGARTACGIGGLGSASMVLENGVTVAALVAVNAVGSPLMGDGPHFWAAPFEIGTEFGGFGLPSQLTPDLASPRTKFDAAPGANTTIGIVATDAVLDKGAAKRLAIAGHAGLAKAIFPSHTDFDGDLVFAAATGRSRVAFDPRDRASVLLGAAAASTMARAVARGVFAARRTG</sequence>
<dbReference type="STRING" id="937218.SAMN06297251_105206"/>
<dbReference type="InterPro" id="IPR005321">
    <property type="entry name" value="Peptidase_S58_DmpA"/>
</dbReference>
<dbReference type="PANTHER" id="PTHR36512">
    <property type="entry name" value="D-AMINOPEPTIDASE"/>
    <property type="match status" value="1"/>
</dbReference>
<accession>A0A1W2AZ94</accession>
<dbReference type="InterPro" id="IPR016117">
    <property type="entry name" value="ArgJ-like_dom_sf"/>
</dbReference>
<gene>
    <name evidence="2" type="ORF">SAMN06297251_105206</name>
</gene>
<name>A0A1W2AZ94_9HYPH</name>
<dbReference type="Gene3D" id="3.60.70.12">
    <property type="entry name" value="L-amino peptidase D-ALA esterase/amidase"/>
    <property type="match status" value="1"/>
</dbReference>
<protein>
    <submittedName>
        <fullName evidence="2">L-aminopeptidase/D-esterase</fullName>
    </submittedName>
</protein>
<dbReference type="EMBL" id="FWXR01000005">
    <property type="protein sequence ID" value="SMC66035.1"/>
    <property type="molecule type" value="Genomic_DNA"/>
</dbReference>
<evidence type="ECO:0000313" key="3">
    <source>
        <dbReference type="Proteomes" id="UP000192656"/>
    </source>
</evidence>
<dbReference type="AlphaFoldDB" id="A0A1W2AZ94"/>
<evidence type="ECO:0000313" key="2">
    <source>
        <dbReference type="EMBL" id="SMC66035.1"/>
    </source>
</evidence>
<dbReference type="SUPFAM" id="SSF56266">
    <property type="entry name" value="DmpA/ArgJ-like"/>
    <property type="match status" value="1"/>
</dbReference>
<reference evidence="2 3" key="1">
    <citation type="submission" date="2017-04" db="EMBL/GenBank/DDBJ databases">
        <authorList>
            <person name="Afonso C.L."/>
            <person name="Miller P.J."/>
            <person name="Scott M.A."/>
            <person name="Spackman E."/>
            <person name="Goraichik I."/>
            <person name="Dimitrov K.M."/>
            <person name="Suarez D.L."/>
            <person name="Swayne D.E."/>
        </authorList>
    </citation>
    <scope>NUCLEOTIDE SEQUENCE [LARGE SCALE GENOMIC DNA]</scope>
    <source>
        <strain evidence="2 3">CGMCC 1.10972</strain>
    </source>
</reference>
<dbReference type="GO" id="GO:0004177">
    <property type="term" value="F:aminopeptidase activity"/>
    <property type="evidence" value="ECO:0007669"/>
    <property type="project" value="UniProtKB-KW"/>
</dbReference>
<keyword evidence="3" id="KW-1185">Reference proteome</keyword>
<dbReference type="OrthoDB" id="9808347at2"/>
<dbReference type="Pfam" id="PF03576">
    <property type="entry name" value="Peptidase_S58"/>
    <property type="match status" value="1"/>
</dbReference>
<evidence type="ECO:0000256" key="1">
    <source>
        <dbReference type="ARBA" id="ARBA00007068"/>
    </source>
</evidence>
<comment type="similarity">
    <text evidence="1">Belongs to the peptidase S58 family.</text>
</comment>
<organism evidence="2 3">
    <name type="scientific">Fulvimarina manganoxydans</name>
    <dbReference type="NCBI Taxonomy" id="937218"/>
    <lineage>
        <taxon>Bacteria</taxon>
        <taxon>Pseudomonadati</taxon>
        <taxon>Pseudomonadota</taxon>
        <taxon>Alphaproteobacteria</taxon>
        <taxon>Hyphomicrobiales</taxon>
        <taxon>Aurantimonadaceae</taxon>
        <taxon>Fulvimarina</taxon>
    </lineage>
</organism>
<proteinExistence type="inferred from homology"/>